<organism evidence="4">
    <name type="scientific">Thorea hispida</name>
    <dbReference type="NCBI Taxonomy" id="202687"/>
    <lineage>
        <taxon>Eukaryota</taxon>
        <taxon>Rhodophyta</taxon>
        <taxon>Florideophyceae</taxon>
        <taxon>Nemaliophycidae</taxon>
        <taxon>Thoreales</taxon>
        <taxon>Thoreaceae</taxon>
        <taxon>Thorea</taxon>
    </lineage>
</organism>
<dbReference type="InterPro" id="IPR009631">
    <property type="entry name" value="CGLD27-like"/>
</dbReference>
<sequence length="166" mass="19436">MLILNSICPVPFDQQPLNEYNSLKQQTLFYWSSMTTDKLAIFICCITVIINCCSLLITFKYSDTFNPHWLLYFYNCIFTTLAIELIFIRIYLGWSYLLKRLLSASIIYEETGWYDSQIWIKSASSLIQDRLVGIYEVIPVLIKIKKSIIIVSIIFCLEVLYLIVVK</sequence>
<dbReference type="GeneID" id="29072716"/>
<feature type="transmembrane region" description="Helical" evidence="3">
    <location>
        <begin position="148"/>
        <end position="165"/>
    </location>
</feature>
<protein>
    <submittedName>
        <fullName evidence="4">Uncharacterized protein</fullName>
    </submittedName>
</protein>
<gene>
    <name evidence="4" type="primary">ycf36</name>
    <name evidence="4" type="ORF">Thor_019</name>
</gene>
<dbReference type="AlphaFoldDB" id="A0A1C9CA98"/>
<reference evidence="4" key="2">
    <citation type="journal article" date="2018" name="PLoS ONE">
        <title>Plastid genome analysis of three Nemaliophycidae red algal species suggests environmental adaptation for iron limited habitats.</title>
        <authorList>
            <person name="Cho C.H."/>
            <person name="Choi J.W."/>
            <person name="Lam D.W."/>
            <person name="Kim K.M."/>
            <person name="Yoon H.S."/>
        </authorList>
    </citation>
    <scope>NUCLEOTIDE SEQUENCE</scope>
</reference>
<keyword evidence="3" id="KW-0472">Membrane</keyword>
<geneLocation type="plastid" evidence="4"/>
<feature type="transmembrane region" description="Helical" evidence="3">
    <location>
        <begin position="39"/>
        <end position="59"/>
    </location>
</feature>
<dbReference type="PANTHER" id="PTHR34214">
    <property type="match status" value="1"/>
</dbReference>
<evidence type="ECO:0000256" key="2">
    <source>
        <dbReference type="ARBA" id="ARBA00022640"/>
    </source>
</evidence>
<dbReference type="RefSeq" id="YP_009296376.1">
    <property type="nucleotide sequence ID" value="NC_031171.1"/>
</dbReference>
<evidence type="ECO:0000313" key="4">
    <source>
        <dbReference type="EMBL" id="AOM65311.1"/>
    </source>
</evidence>
<evidence type="ECO:0000256" key="1">
    <source>
        <dbReference type="ARBA" id="ARBA00004474"/>
    </source>
</evidence>
<keyword evidence="3" id="KW-1133">Transmembrane helix</keyword>
<keyword evidence="3" id="KW-0812">Transmembrane</keyword>
<evidence type="ECO:0000313" key="5">
    <source>
        <dbReference type="EMBL" id="ARX95871.1"/>
    </source>
</evidence>
<name>A0A1C9CA98_9FLOR</name>
<reference evidence="5" key="1">
    <citation type="submission" date="2016-11" db="EMBL/GenBank/DDBJ databases">
        <title>Complete Chloroplast Genome of Thorea hispida.</title>
        <authorList>
            <person name="Nan F."/>
            <person name="Xie S."/>
        </authorList>
    </citation>
    <scope>NUCLEOTIDE SEQUENCE</scope>
</reference>
<dbReference type="EMBL" id="KY083065">
    <property type="protein sequence ID" value="ARX95871.1"/>
    <property type="molecule type" value="Genomic_DNA"/>
</dbReference>
<keyword evidence="5" id="KW-0150">Chloroplast</keyword>
<feature type="transmembrane region" description="Helical" evidence="3">
    <location>
        <begin position="71"/>
        <end position="92"/>
    </location>
</feature>
<comment type="subcellular location">
    <subcellularLocation>
        <location evidence="1">Plastid</location>
    </subcellularLocation>
</comment>
<keyword evidence="2 4" id="KW-0934">Plastid</keyword>
<dbReference type="Pfam" id="PF06799">
    <property type="entry name" value="CGLD27-like"/>
    <property type="match status" value="1"/>
</dbReference>
<dbReference type="EMBL" id="KX284714">
    <property type="protein sequence ID" value="AOM65311.1"/>
    <property type="molecule type" value="Genomic_DNA"/>
</dbReference>
<dbReference type="PANTHER" id="PTHR34214:SF3">
    <property type="entry name" value="PROTEIN CONSERVED IN THE GREEN LINEAGE AND DIATOMS 27, CHLOROPLASTIC"/>
    <property type="match status" value="1"/>
</dbReference>
<accession>A0A1C9CA98</accession>
<dbReference type="GO" id="GO:0009536">
    <property type="term" value="C:plastid"/>
    <property type="evidence" value="ECO:0007669"/>
    <property type="project" value="UniProtKB-SubCell"/>
</dbReference>
<proteinExistence type="predicted"/>
<evidence type="ECO:0000256" key="3">
    <source>
        <dbReference type="SAM" id="Phobius"/>
    </source>
</evidence>